<comment type="caution">
    <text evidence="1">The sequence shown here is derived from an EMBL/GenBank/DDBJ whole genome shotgun (WGS) entry which is preliminary data.</text>
</comment>
<keyword evidence="2" id="KW-1185">Reference proteome</keyword>
<proteinExistence type="predicted"/>
<dbReference type="EMBL" id="JAUOQO010001072">
    <property type="protein sequence ID" value="MDO6575687.1"/>
    <property type="molecule type" value="Genomic_DNA"/>
</dbReference>
<dbReference type="Proteomes" id="UP001170310">
    <property type="component" value="Unassembled WGS sequence"/>
</dbReference>
<dbReference type="Gene3D" id="3.30.360.10">
    <property type="entry name" value="Dihydrodipicolinate Reductase, domain 2"/>
    <property type="match status" value="1"/>
</dbReference>
<dbReference type="RefSeq" id="WP_303522869.1">
    <property type="nucleotide sequence ID" value="NZ_JAUOQO010001072.1"/>
</dbReference>
<sequence length="77" mass="8436">AEGQLGRIASAEINWNFPMAPLRSGPYGLWLLREPENMLLELGPHLYAFAVDLFGPVEVLHLEVGKPVDLPGMGARP</sequence>
<evidence type="ECO:0000313" key="2">
    <source>
        <dbReference type="Proteomes" id="UP001170310"/>
    </source>
</evidence>
<evidence type="ECO:0000313" key="1">
    <source>
        <dbReference type="EMBL" id="MDO6575687.1"/>
    </source>
</evidence>
<accession>A0AAW7Z0B9</accession>
<dbReference type="AlphaFoldDB" id="A0AAW7Z0B9"/>
<name>A0AAW7Z0B9_9STAP</name>
<protein>
    <submittedName>
        <fullName evidence="1">Uncharacterized protein</fullName>
    </submittedName>
</protein>
<feature type="non-terminal residue" evidence="1">
    <location>
        <position position="1"/>
    </location>
</feature>
<gene>
    <name evidence="1" type="ORF">Q4528_16395</name>
</gene>
<organism evidence="1 2">
    <name type="scientific">Staphylococcus pasteuri_A</name>
    <dbReference type="NCBI Taxonomy" id="3062664"/>
    <lineage>
        <taxon>Bacteria</taxon>
        <taxon>Bacillati</taxon>
        <taxon>Bacillota</taxon>
        <taxon>Bacilli</taxon>
        <taxon>Bacillales</taxon>
        <taxon>Staphylococcaceae</taxon>
        <taxon>Staphylococcus</taxon>
    </lineage>
</organism>
<reference evidence="1" key="1">
    <citation type="submission" date="2023-07" db="EMBL/GenBank/DDBJ databases">
        <title>Genome content predicts the carbon catabolic preferences of heterotrophic bacteria.</title>
        <authorList>
            <person name="Gralka M."/>
        </authorList>
    </citation>
    <scope>NUCLEOTIDE SEQUENCE</scope>
    <source>
        <strain evidence="1">E2R20</strain>
    </source>
</reference>
<feature type="non-terminal residue" evidence="1">
    <location>
        <position position="77"/>
    </location>
</feature>